<evidence type="ECO:0000313" key="1">
    <source>
        <dbReference type="EMBL" id="SVB06215.1"/>
    </source>
</evidence>
<reference evidence="1" key="1">
    <citation type="submission" date="2018-05" db="EMBL/GenBank/DDBJ databases">
        <authorList>
            <person name="Lanie J.A."/>
            <person name="Ng W.-L."/>
            <person name="Kazmierczak K.M."/>
            <person name="Andrzejewski T.M."/>
            <person name="Davidsen T.M."/>
            <person name="Wayne K.J."/>
            <person name="Tettelin H."/>
            <person name="Glass J.I."/>
            <person name="Rusch D."/>
            <person name="Podicherti R."/>
            <person name="Tsui H.-C.T."/>
            <person name="Winkler M.E."/>
        </authorList>
    </citation>
    <scope>NUCLEOTIDE SEQUENCE</scope>
</reference>
<name>A0A382AXG4_9ZZZZ</name>
<accession>A0A382AXG4</accession>
<feature type="non-terminal residue" evidence="1">
    <location>
        <position position="61"/>
    </location>
</feature>
<sequence>MRDMKHLLLTTIAAVVLVGCIGVSKTGFLKDEEGNLMILPTELVAATVTPEPPRASIHRSA</sequence>
<organism evidence="1">
    <name type="scientific">marine metagenome</name>
    <dbReference type="NCBI Taxonomy" id="408172"/>
    <lineage>
        <taxon>unclassified sequences</taxon>
        <taxon>metagenomes</taxon>
        <taxon>ecological metagenomes</taxon>
    </lineage>
</organism>
<dbReference type="EMBL" id="UINC01027266">
    <property type="protein sequence ID" value="SVB06215.1"/>
    <property type="molecule type" value="Genomic_DNA"/>
</dbReference>
<dbReference type="PROSITE" id="PS51257">
    <property type="entry name" value="PROKAR_LIPOPROTEIN"/>
    <property type="match status" value="1"/>
</dbReference>
<proteinExistence type="predicted"/>
<evidence type="ECO:0008006" key="2">
    <source>
        <dbReference type="Google" id="ProtNLM"/>
    </source>
</evidence>
<protein>
    <recommendedName>
        <fullName evidence="2">Lipoprotein</fullName>
    </recommendedName>
</protein>
<gene>
    <name evidence="1" type="ORF">METZ01_LOCUS159069</name>
</gene>
<dbReference type="AlphaFoldDB" id="A0A382AXG4"/>